<sequence>MSAIFLSASVPLVDRGTYHETANPFLIQCAVRELVISVIRQHKIVWGGHPAITPMIWTICEDLKVDYSDAVILYQSSFFQDRFPEENQRFHNVVLTDAVPRDRSASLLLMREQMLSREDLAAAVFIGGMDGVEAEYDLFIRFHPNAKVLPVAAPGGAALALAKRLGNFDEAELQDIDFSRLFHSHLSALANTATPSAKTRTRNRP</sequence>
<dbReference type="EMBL" id="JAPZVI010000007">
    <property type="protein sequence ID" value="MCZ8402232.1"/>
    <property type="molecule type" value="Genomic_DNA"/>
</dbReference>
<comment type="caution">
    <text evidence="1">The sequence shown here is derived from an EMBL/GenBank/DDBJ whole genome shotgun (WGS) entry which is preliminary data.</text>
</comment>
<dbReference type="RefSeq" id="WP_054436566.1">
    <property type="nucleotide sequence ID" value="NZ_CYTI01000001.1"/>
</dbReference>
<protein>
    <submittedName>
        <fullName evidence="1">Uncharacterized protein</fullName>
    </submittedName>
</protein>
<name>A0A9W5EK51_ALCXX</name>
<gene>
    <name evidence="1" type="ORF">O9570_12315</name>
</gene>
<reference evidence="1" key="1">
    <citation type="submission" date="2022-12" db="EMBL/GenBank/DDBJ databases">
        <authorList>
            <person name="Voronina O.L."/>
            <person name="Kunda M.S."/>
            <person name="Ryzhova N."/>
            <person name="Aksenova E.I."/>
        </authorList>
    </citation>
    <scope>NUCLEOTIDE SEQUENCE</scope>
    <source>
        <strain evidence="1">SCCH136:Ach223948</strain>
    </source>
</reference>
<evidence type="ECO:0000313" key="2">
    <source>
        <dbReference type="Proteomes" id="UP001141992"/>
    </source>
</evidence>
<accession>A0A9W5EK51</accession>
<evidence type="ECO:0000313" key="1">
    <source>
        <dbReference type="EMBL" id="MCZ8402232.1"/>
    </source>
</evidence>
<proteinExistence type="predicted"/>
<dbReference type="AlphaFoldDB" id="A0A9W5EK51"/>
<dbReference type="Pfam" id="PF18180">
    <property type="entry name" value="LD_cluster3"/>
    <property type="match status" value="1"/>
</dbReference>
<organism evidence="1 2">
    <name type="scientific">Alcaligenes xylosoxydans xylosoxydans</name>
    <name type="common">Achromobacter xylosoxidans</name>
    <dbReference type="NCBI Taxonomy" id="85698"/>
    <lineage>
        <taxon>Bacteria</taxon>
        <taxon>Pseudomonadati</taxon>
        <taxon>Pseudomonadota</taxon>
        <taxon>Betaproteobacteria</taxon>
        <taxon>Burkholderiales</taxon>
        <taxon>Alcaligenaceae</taxon>
        <taxon>Achromobacter</taxon>
    </lineage>
</organism>
<dbReference type="InterPro" id="IPR041197">
    <property type="entry name" value="LD_cluster3"/>
</dbReference>
<dbReference type="Proteomes" id="UP001141992">
    <property type="component" value="Unassembled WGS sequence"/>
</dbReference>